<feature type="transmembrane region" description="Helical" evidence="6">
    <location>
        <begin position="167"/>
        <end position="189"/>
    </location>
</feature>
<comment type="subcellular location">
    <subcellularLocation>
        <location evidence="1">Cell membrane</location>
        <topology evidence="1">Multi-pass membrane protein</topology>
    </subcellularLocation>
</comment>
<dbReference type="InterPro" id="IPR011701">
    <property type="entry name" value="MFS"/>
</dbReference>
<keyword evidence="4 6" id="KW-0472">Membrane</keyword>
<feature type="domain" description="Major facilitator superfamily (MFS) profile" evidence="7">
    <location>
        <begin position="44"/>
        <end position="482"/>
    </location>
</feature>
<dbReference type="GO" id="GO:0005886">
    <property type="term" value="C:plasma membrane"/>
    <property type="evidence" value="ECO:0007669"/>
    <property type="project" value="UniProtKB-SubCell"/>
</dbReference>
<evidence type="ECO:0000256" key="5">
    <source>
        <dbReference type="SAM" id="MobiDB-lite"/>
    </source>
</evidence>
<dbReference type="EMBL" id="JN999998">
    <property type="protein sequence ID" value="AFD20762.1"/>
    <property type="molecule type" value="Genomic_DNA"/>
</dbReference>
<feature type="transmembrane region" description="Helical" evidence="6">
    <location>
        <begin position="297"/>
        <end position="318"/>
    </location>
</feature>
<evidence type="ECO:0000256" key="2">
    <source>
        <dbReference type="ARBA" id="ARBA00022692"/>
    </source>
</evidence>
<evidence type="ECO:0000256" key="6">
    <source>
        <dbReference type="SAM" id="Phobius"/>
    </source>
</evidence>
<proteinExistence type="predicted"/>
<dbReference type="Pfam" id="PF07690">
    <property type="entry name" value="MFS_1"/>
    <property type="match status" value="1"/>
</dbReference>
<feature type="transmembrane region" description="Helical" evidence="6">
    <location>
        <begin position="324"/>
        <end position="344"/>
    </location>
</feature>
<dbReference type="PANTHER" id="PTHR23501">
    <property type="entry name" value="MAJOR FACILITATOR SUPERFAMILY"/>
    <property type="match status" value="1"/>
</dbReference>
<feature type="transmembrane region" description="Helical" evidence="6">
    <location>
        <begin position="195"/>
        <end position="217"/>
    </location>
</feature>
<dbReference type="Gene3D" id="1.20.1720.10">
    <property type="entry name" value="Multidrug resistance protein D"/>
    <property type="match status" value="1"/>
</dbReference>
<feature type="transmembrane region" description="Helical" evidence="6">
    <location>
        <begin position="458"/>
        <end position="479"/>
    </location>
</feature>
<feature type="transmembrane region" description="Helical" evidence="6">
    <location>
        <begin position="256"/>
        <end position="273"/>
    </location>
</feature>
<feature type="transmembrane region" description="Helical" evidence="6">
    <location>
        <begin position="78"/>
        <end position="97"/>
    </location>
</feature>
<name>H9BDY1_9ACTN</name>
<evidence type="ECO:0000256" key="1">
    <source>
        <dbReference type="ARBA" id="ARBA00004651"/>
    </source>
</evidence>
<dbReference type="Gene3D" id="1.20.1250.20">
    <property type="entry name" value="MFS general substrate transporter like domains"/>
    <property type="match status" value="1"/>
</dbReference>
<feature type="transmembrane region" description="Helical" evidence="6">
    <location>
        <begin position="356"/>
        <end position="376"/>
    </location>
</feature>
<accession>H9BDY1</accession>
<dbReference type="PRINTS" id="PR01036">
    <property type="entry name" value="TCRTETB"/>
</dbReference>
<dbReference type="SUPFAM" id="SSF103473">
    <property type="entry name" value="MFS general substrate transporter"/>
    <property type="match status" value="1"/>
</dbReference>
<feature type="region of interest" description="Disordered" evidence="5">
    <location>
        <begin position="1"/>
        <end position="30"/>
    </location>
</feature>
<feature type="compositionally biased region" description="Low complexity" evidence="5">
    <location>
        <begin position="12"/>
        <end position="22"/>
    </location>
</feature>
<dbReference type="InterPro" id="IPR020846">
    <property type="entry name" value="MFS_dom"/>
</dbReference>
<sequence>MFGAGVAIPNNTSEISETSETSVPLPGTRPGGWRELFGPEHRATALLLAGVMLLDGTSTWVTTSLLPTAIEDIGGERLYAWTATAFAIASVISAMLVSRVLSTRGPRGGYRIGIGAFVLGTVVAAVTPTMEVLLAGRVLQGFGAGLLAGLSYVTVQSVLPERLWARGTGLVSAMMAAGFFVGPAIGGLFAQLGAWRLAFAVVAVLALPLVALVSRAVPSGRRAGDAGALPLVSLVLLTATATVISVAGVLSGPGPTAVAVTVACALIVVYVMSERRPGARARVLPAATYAAGSSLRWLYLVRVLITTAASVEAFISLFGQRLGGLPPVAAGFLGTSLPVGWALTQVAVSGARPATLGRLSLAGPFVLAAGLTLTGLLQREDAGPLTVAAWAAAYLVAGSGIGMAMPHLSTAVMGSTRDPEEAAKASAALNTIGLFAFSFGAALAGVLVNLGAPAMTRSAHYVLFGFAAVAALAGVTACAGRRGSATSVRAER</sequence>
<feature type="transmembrane region" description="Helical" evidence="6">
    <location>
        <begin position="388"/>
        <end position="406"/>
    </location>
</feature>
<evidence type="ECO:0000256" key="3">
    <source>
        <dbReference type="ARBA" id="ARBA00022989"/>
    </source>
</evidence>
<feature type="transmembrane region" description="Helical" evidence="6">
    <location>
        <begin position="229"/>
        <end position="250"/>
    </location>
</feature>
<dbReference type="PROSITE" id="PS50850">
    <property type="entry name" value="MFS"/>
    <property type="match status" value="1"/>
</dbReference>
<keyword evidence="3 6" id="KW-1133">Transmembrane helix</keyword>
<dbReference type="GO" id="GO:0022857">
    <property type="term" value="F:transmembrane transporter activity"/>
    <property type="evidence" value="ECO:0007669"/>
    <property type="project" value="InterPro"/>
</dbReference>
<reference evidence="8" key="1">
    <citation type="submission" date="2011-11" db="EMBL/GenBank/DDBJ databases">
        <title>Identification and Characterization of Mildiomycin Biosynthesis Gene Cluster in Streptoveticillum remofaciens ZJU5119, and Biochemical Characterization and in vitro Assay of MilC, a Hydroxymethylcytosylglucuronic Acid Synthetase in the Biosynthesis of Mildiomycin.</title>
        <authorList>
            <person name="Wu J."/>
            <person name="Li L."/>
            <person name="He X."/>
        </authorList>
    </citation>
    <scope>NUCLEOTIDE SEQUENCE</scope>
    <source>
        <strain evidence="8">ZJU5119</strain>
    </source>
</reference>
<organism evidence="8">
    <name type="scientific">Streptomyces rimofaciens</name>
    <dbReference type="NCBI Taxonomy" id="504097"/>
    <lineage>
        <taxon>Bacteria</taxon>
        <taxon>Bacillati</taxon>
        <taxon>Actinomycetota</taxon>
        <taxon>Actinomycetes</taxon>
        <taxon>Kitasatosporales</taxon>
        <taxon>Streptomycetaceae</taxon>
        <taxon>Streptomyces</taxon>
    </lineage>
</organism>
<dbReference type="PANTHER" id="PTHR23501:SF154">
    <property type="entry name" value="MULTIDRUG-EFFLUX TRANSPORTER RV1634-RELATED"/>
    <property type="match status" value="1"/>
</dbReference>
<dbReference type="AlphaFoldDB" id="H9BDY1"/>
<feature type="transmembrane region" description="Helical" evidence="6">
    <location>
        <begin position="427"/>
        <end position="452"/>
    </location>
</feature>
<feature type="transmembrane region" description="Helical" evidence="6">
    <location>
        <begin position="134"/>
        <end position="155"/>
    </location>
</feature>
<protein>
    <submittedName>
        <fullName evidence="8">Multidrug efflux transport protein</fullName>
    </submittedName>
</protein>
<evidence type="ECO:0000313" key="8">
    <source>
        <dbReference type="EMBL" id="AFD20762.1"/>
    </source>
</evidence>
<feature type="transmembrane region" description="Helical" evidence="6">
    <location>
        <begin position="109"/>
        <end position="128"/>
    </location>
</feature>
<dbReference type="InterPro" id="IPR036259">
    <property type="entry name" value="MFS_trans_sf"/>
</dbReference>
<keyword evidence="2 6" id="KW-0812">Transmembrane</keyword>
<evidence type="ECO:0000256" key="4">
    <source>
        <dbReference type="ARBA" id="ARBA00023136"/>
    </source>
</evidence>
<evidence type="ECO:0000259" key="7">
    <source>
        <dbReference type="PROSITE" id="PS50850"/>
    </source>
</evidence>